<gene>
    <name evidence="7" type="ORF">Fmac_020470</name>
</gene>
<comment type="similarity">
    <text evidence="1">Belongs to the RRP12 family.</text>
</comment>
<dbReference type="Pfam" id="PF08161">
    <property type="entry name" value="RRP12_HEAT"/>
    <property type="match status" value="1"/>
</dbReference>
<dbReference type="PANTHER" id="PTHR48412:SF1">
    <property type="entry name" value="ARM REPEAT SUPERFAMILY PROTEIN"/>
    <property type="match status" value="1"/>
</dbReference>
<dbReference type="InterPro" id="IPR011989">
    <property type="entry name" value="ARM-like"/>
</dbReference>
<evidence type="ECO:0000259" key="4">
    <source>
        <dbReference type="Pfam" id="PF08161"/>
    </source>
</evidence>
<feature type="region of interest" description="Disordered" evidence="3">
    <location>
        <begin position="1"/>
        <end position="28"/>
    </location>
</feature>
<keyword evidence="2" id="KW-0677">Repeat</keyword>
<feature type="domain" description="RRP12 N-terminal HEAT" evidence="6">
    <location>
        <begin position="20"/>
        <end position="296"/>
    </location>
</feature>
<evidence type="ECO:0008006" key="9">
    <source>
        <dbReference type="Google" id="ProtNLM"/>
    </source>
</evidence>
<dbReference type="Pfam" id="PF23271">
    <property type="entry name" value="HEAT_GCN1"/>
    <property type="match status" value="1"/>
</dbReference>
<accession>A0ABD1LU39</accession>
<evidence type="ECO:0000259" key="5">
    <source>
        <dbReference type="Pfam" id="PF23271"/>
    </source>
</evidence>
<evidence type="ECO:0000256" key="1">
    <source>
        <dbReference type="ARBA" id="ARBA00007690"/>
    </source>
</evidence>
<dbReference type="InterPro" id="IPR012978">
    <property type="entry name" value="HEAT_RRP12"/>
</dbReference>
<feature type="region of interest" description="Disordered" evidence="3">
    <location>
        <begin position="1070"/>
        <end position="1213"/>
    </location>
</feature>
<sequence length="1213" mass="133858">MAHTNSAVSVGGGVGGLTGEENTEQFKEGSDLCQQLMDRYANSAAPQHRHLLATAAAMRSNLAAESLPLTPPAYFAAAISALDGAEALDPVALSALVSFMAIDLSLVPPGGIAAPKSRKAAEILVAALSKEGEDLGVASVRAMVKCLGVLIGFCDLEDWDGIKLGFETLLKFSICKRPKVRRCAQESVEKVFKSLKSSIATKEASKLVLSELKSCCALAMKLNALKTDDECEEDKVLKHENLEVLHVMNLINLIAPYLSAKVIPKVLSEVHNLFGSQFSELRRHVLKTMEAIFEALRIQNIVLETEDIVVSLVSFVALGDKNPLDTVILAATILKVAMDSLYSGQSGLWIKNLSPVCRSMMGLLAFEGNTAAQGSGILSDVLKHHFGTLSLKMGQTFHESSWEGVEANAIKSTCAVFENVLSATDGIPNEHVLSVISVLFLELGEFSFVFMRNIVLKLADLMAKNSGGKVHNDHLQKCIGSAVYAMGIERFLTVVPISLNENSYTSSNIWLTPILKRYVTGASLAYYMEHIMPLAKSFKKASKKVKKSGNSQELLACAYELWGLLPSFCRHATDTCQNFTRFYDVLVTFLKKDPTMHQNVSTALQILVNENKAALNPKKSVKDCHAEYGFLAEFGMKPTYSKKAAAKNIKALVSWSNQLLYALSDLFISSPPEMRFCLKCIPIIGKEGAIGCLASVTDTSVTQEVFVSLLKKFHLVDCEGEAKILTSPTEVVDADQSDLKRYSQRCLILEVASCLVEGAKDDLIEIIYNLTVRSFQATDESVHHEAYNTLNKILEEQPCFSSARYIELIDLLHGLKSPTAIACLRSRYACFHILMVHAVKVSLEEGENSKAFLILNEIILTLKDGTDETRKEAYDLLLSISSSLRDSSFVGSIEPYHKLVSMIMGYLSGSSPHIKSGAVSALSVFVYKDADLLLSVSDLVPSLLSLLQTKDVEIIKAVLGFVKVMVSSLQARELHNILRDVITEILPWSSVSRHHFRSKACTPNPKHASPCLIRRPARHKHNHLYTSQNHRNNVFGFLQVTVIFEILLRKCGSAAVKLVTPEKYKGFLKTVQENRHGKSSEAVSNDNENMPEDSSAKSTKWRKPDSSGTQEKKWINNKKRKWGKKFETDMPSKKEPLKSTSSDGLRLTKRIRHSDNKNSNVESSEGSKKGKKSWNKNYSVKRKVKLTSTEKDKIASRVRPSKSLQLKRKFHGN</sequence>
<feature type="compositionally biased region" description="Basic and acidic residues" evidence="3">
    <location>
        <begin position="1124"/>
        <end position="1137"/>
    </location>
</feature>
<feature type="compositionally biased region" description="Basic and acidic residues" evidence="3">
    <location>
        <begin position="1102"/>
        <end position="1114"/>
    </location>
</feature>
<feature type="compositionally biased region" description="Basic residues" evidence="3">
    <location>
        <begin position="1169"/>
        <end position="1185"/>
    </location>
</feature>
<reference evidence="7 8" key="1">
    <citation type="submission" date="2024-08" db="EMBL/GenBank/DDBJ databases">
        <title>Insights into the chromosomal genome structure of Flemingia macrophylla.</title>
        <authorList>
            <person name="Ding Y."/>
            <person name="Zhao Y."/>
            <person name="Bi W."/>
            <person name="Wu M."/>
            <person name="Zhao G."/>
            <person name="Gong Y."/>
            <person name="Li W."/>
            <person name="Zhang P."/>
        </authorList>
    </citation>
    <scope>NUCLEOTIDE SEQUENCE [LARGE SCALE GENOMIC DNA]</scope>
    <source>
        <strain evidence="7">DYQJB</strain>
        <tissue evidence="7">Leaf</tissue>
    </source>
</reference>
<dbReference type="Pfam" id="PF25772">
    <property type="entry name" value="HEAT_RRP12_N"/>
    <property type="match status" value="1"/>
</dbReference>
<dbReference type="InterPro" id="IPR057546">
    <property type="entry name" value="HEAT_GCN1"/>
</dbReference>
<dbReference type="EMBL" id="JBGMDY010000007">
    <property type="protein sequence ID" value="KAL2327043.1"/>
    <property type="molecule type" value="Genomic_DNA"/>
</dbReference>
<evidence type="ECO:0000313" key="7">
    <source>
        <dbReference type="EMBL" id="KAL2327043.1"/>
    </source>
</evidence>
<evidence type="ECO:0000313" key="8">
    <source>
        <dbReference type="Proteomes" id="UP001603857"/>
    </source>
</evidence>
<evidence type="ECO:0000256" key="3">
    <source>
        <dbReference type="SAM" id="MobiDB-lite"/>
    </source>
</evidence>
<organism evidence="7 8">
    <name type="scientific">Flemingia macrophylla</name>
    <dbReference type="NCBI Taxonomy" id="520843"/>
    <lineage>
        <taxon>Eukaryota</taxon>
        <taxon>Viridiplantae</taxon>
        <taxon>Streptophyta</taxon>
        <taxon>Embryophyta</taxon>
        <taxon>Tracheophyta</taxon>
        <taxon>Spermatophyta</taxon>
        <taxon>Magnoliopsida</taxon>
        <taxon>eudicotyledons</taxon>
        <taxon>Gunneridae</taxon>
        <taxon>Pentapetalae</taxon>
        <taxon>rosids</taxon>
        <taxon>fabids</taxon>
        <taxon>Fabales</taxon>
        <taxon>Fabaceae</taxon>
        <taxon>Papilionoideae</taxon>
        <taxon>50 kb inversion clade</taxon>
        <taxon>NPAAA clade</taxon>
        <taxon>indigoferoid/millettioid clade</taxon>
        <taxon>Phaseoleae</taxon>
        <taxon>Flemingia</taxon>
    </lineage>
</organism>
<name>A0ABD1LU39_9FABA</name>
<protein>
    <recommendedName>
        <fullName evidence="9">RRP12-like protein</fullName>
    </recommendedName>
</protein>
<feature type="domain" description="Stalled ribosome sensor GCN1-like HEAT repeats region" evidence="5">
    <location>
        <begin position="854"/>
        <end position="981"/>
    </location>
</feature>
<dbReference type="PANTHER" id="PTHR48412">
    <property type="entry name" value="ARM REPEAT SUPERFAMILY PROTEIN"/>
    <property type="match status" value="1"/>
</dbReference>
<dbReference type="InterPro" id="IPR057860">
    <property type="entry name" value="HEAT_RRP12_N"/>
</dbReference>
<dbReference type="Gene3D" id="1.25.10.10">
    <property type="entry name" value="Leucine-rich Repeat Variant"/>
    <property type="match status" value="1"/>
</dbReference>
<dbReference type="Proteomes" id="UP001603857">
    <property type="component" value="Unassembled WGS sequence"/>
</dbReference>
<feature type="domain" description="RRP12 HEAT" evidence="4">
    <location>
        <begin position="406"/>
        <end position="668"/>
    </location>
</feature>
<keyword evidence="8" id="KW-1185">Reference proteome</keyword>
<dbReference type="AlphaFoldDB" id="A0ABD1LU39"/>
<evidence type="ECO:0000256" key="2">
    <source>
        <dbReference type="ARBA" id="ARBA00022737"/>
    </source>
</evidence>
<dbReference type="SUPFAM" id="SSF48371">
    <property type="entry name" value="ARM repeat"/>
    <property type="match status" value="2"/>
</dbReference>
<proteinExistence type="inferred from homology"/>
<dbReference type="InterPro" id="IPR016024">
    <property type="entry name" value="ARM-type_fold"/>
</dbReference>
<evidence type="ECO:0000259" key="6">
    <source>
        <dbReference type="Pfam" id="PF25772"/>
    </source>
</evidence>
<comment type="caution">
    <text evidence="7">The sequence shown here is derived from an EMBL/GenBank/DDBJ whole genome shotgun (WGS) entry which is preliminary data.</text>
</comment>